<evidence type="ECO:0008006" key="3">
    <source>
        <dbReference type="Google" id="ProtNLM"/>
    </source>
</evidence>
<dbReference type="AlphaFoldDB" id="A0A3A4AUC4"/>
<organism evidence="1 2">
    <name type="scientific">Bailinhaonella thermotolerans</name>
    <dbReference type="NCBI Taxonomy" id="1070861"/>
    <lineage>
        <taxon>Bacteria</taxon>
        <taxon>Bacillati</taxon>
        <taxon>Actinomycetota</taxon>
        <taxon>Actinomycetes</taxon>
        <taxon>Streptosporangiales</taxon>
        <taxon>Streptosporangiaceae</taxon>
        <taxon>Bailinhaonella</taxon>
    </lineage>
</organism>
<dbReference type="Proteomes" id="UP000265768">
    <property type="component" value="Unassembled WGS sequence"/>
</dbReference>
<protein>
    <recommendedName>
        <fullName evidence="3">Replication-relaxation</fullName>
    </recommendedName>
</protein>
<name>A0A3A4AUC4_9ACTN</name>
<gene>
    <name evidence="1" type="ORF">D5H75_15665</name>
</gene>
<dbReference type="EMBL" id="QZEY01000005">
    <property type="protein sequence ID" value="RJL31895.1"/>
    <property type="molecule type" value="Genomic_DNA"/>
</dbReference>
<dbReference type="OrthoDB" id="2562278at2"/>
<sequence length="296" mass="33186">MTKHNPAVLAGLAVRLTHRDRTLMHLIWEHRVLTSPQIAQLAFDSDDTARKRLLTLHRLGVLERFAPRLPPGLGTAPYHYVLGEYGAAVLAAEDGLDTAEFGYRRDRAIAIAYSHKLAHTVGVNGFFTALTAHANRVSTARLITWWPEHRCTQHWGDIAQPDAYGRWTENGETIDFFLEYDTGTETLDRVVRKLDRYTQLHQTTGIATPILFWLTGDRREANLRKRLQAHPAAGALPIATASRSALTGPLNEGPAADLWLPLHTKAPRRRLARLTQVWPHPAAPRQLAHTDLEDAL</sequence>
<dbReference type="InterPro" id="IPR025855">
    <property type="entry name" value="Replic_Relax"/>
</dbReference>
<evidence type="ECO:0000313" key="1">
    <source>
        <dbReference type="EMBL" id="RJL31895.1"/>
    </source>
</evidence>
<proteinExistence type="predicted"/>
<evidence type="ECO:0000313" key="2">
    <source>
        <dbReference type="Proteomes" id="UP000265768"/>
    </source>
</evidence>
<dbReference type="Pfam" id="PF13814">
    <property type="entry name" value="Replic_Relax"/>
    <property type="match status" value="1"/>
</dbReference>
<comment type="caution">
    <text evidence="1">The sequence shown here is derived from an EMBL/GenBank/DDBJ whole genome shotgun (WGS) entry which is preliminary data.</text>
</comment>
<keyword evidence="2" id="KW-1185">Reference proteome</keyword>
<reference evidence="1 2" key="1">
    <citation type="submission" date="2018-09" db="EMBL/GenBank/DDBJ databases">
        <title>YIM 75507 draft genome.</title>
        <authorList>
            <person name="Tang S."/>
            <person name="Feng Y."/>
        </authorList>
    </citation>
    <scope>NUCLEOTIDE SEQUENCE [LARGE SCALE GENOMIC DNA]</scope>
    <source>
        <strain evidence="1 2">YIM 75507</strain>
    </source>
</reference>
<dbReference type="RefSeq" id="WP_119927212.1">
    <property type="nucleotide sequence ID" value="NZ_QZEY01000005.1"/>
</dbReference>
<accession>A0A3A4AUC4</accession>